<sequence length="349" mass="37769">MDFFSRSFSFAESDPPVVIGEIGVNHNGDPALAKRLVDVAVEAGVDIVKFQAFKTEKAVSRFAAMAPYQEQSGSTATNQLELARPLELSGPQLVELKAYCDQRNMPFLCTAFDFDSLDMLVDTVKITTMKVASSEVTNIPFLQQIGRHGLAAILSTGASTLEEVGTAIEALRASGCPELILLHCVSSYPTPADQLNLRAIQTLKREFGLPVGFSDHSEGTQAAVVSVALGAVAIEKHFTLDRSMEGPDHAASLEPDELKSLVSEVALAHRSLGDGVKRPMPCEIENLPLIRKSLVANFSLTRGTRLSREMIEIKSPANGLHPGELDKVLGRVLACDLEEDRPITWDCLV</sequence>
<dbReference type="InterPro" id="IPR036732">
    <property type="entry name" value="AFP_Neu5c_C_sf"/>
</dbReference>
<feature type="domain" description="AFP-like" evidence="1">
    <location>
        <begin position="293"/>
        <end position="349"/>
    </location>
</feature>
<dbReference type="InterPro" id="IPR057736">
    <property type="entry name" value="SAF_PseI/NeuA/NeuB"/>
</dbReference>
<dbReference type="CDD" id="cd11615">
    <property type="entry name" value="SAF_NeuB_like"/>
    <property type="match status" value="1"/>
</dbReference>
<dbReference type="Gene3D" id="3.20.20.70">
    <property type="entry name" value="Aldolase class I"/>
    <property type="match status" value="1"/>
</dbReference>
<dbReference type="PANTHER" id="PTHR42966">
    <property type="entry name" value="N-ACETYLNEURAMINATE SYNTHASE"/>
    <property type="match status" value="1"/>
</dbReference>
<dbReference type="GO" id="GO:0016051">
    <property type="term" value="P:carbohydrate biosynthetic process"/>
    <property type="evidence" value="ECO:0007669"/>
    <property type="project" value="InterPro"/>
</dbReference>
<reference evidence="2" key="1">
    <citation type="submission" date="2020-07" db="EMBL/GenBank/DDBJ databases">
        <title>Huge and variable diversity of episymbiotic CPR bacteria and DPANN archaea in groundwater ecosystems.</title>
        <authorList>
            <person name="He C.Y."/>
            <person name="Keren R."/>
            <person name="Whittaker M."/>
            <person name="Farag I.F."/>
            <person name="Doudna J."/>
            <person name="Cate J.H.D."/>
            <person name="Banfield J.F."/>
        </authorList>
    </citation>
    <scope>NUCLEOTIDE SEQUENCE</scope>
    <source>
        <strain evidence="2">NC_groundwater_1818_Pr3_B-0.1um_66_35</strain>
    </source>
</reference>
<dbReference type="SMART" id="SM00858">
    <property type="entry name" value="SAF"/>
    <property type="match status" value="1"/>
</dbReference>
<dbReference type="InterPro" id="IPR013785">
    <property type="entry name" value="Aldolase_TIM"/>
</dbReference>
<dbReference type="Pfam" id="PF08666">
    <property type="entry name" value="SAF"/>
    <property type="match status" value="1"/>
</dbReference>
<accession>A0A933S2K6</accession>
<dbReference type="PANTHER" id="PTHR42966:SF1">
    <property type="entry name" value="SIALIC ACID SYNTHASE"/>
    <property type="match status" value="1"/>
</dbReference>
<evidence type="ECO:0000313" key="3">
    <source>
        <dbReference type="Proteomes" id="UP000782519"/>
    </source>
</evidence>
<dbReference type="InterPro" id="IPR051690">
    <property type="entry name" value="PseI-like"/>
</dbReference>
<dbReference type="Pfam" id="PF03102">
    <property type="entry name" value="NeuB"/>
    <property type="match status" value="1"/>
</dbReference>
<evidence type="ECO:0000259" key="1">
    <source>
        <dbReference type="PROSITE" id="PS50844"/>
    </source>
</evidence>
<dbReference type="PROSITE" id="PS50844">
    <property type="entry name" value="AFP_LIKE"/>
    <property type="match status" value="1"/>
</dbReference>
<dbReference type="GO" id="GO:0047444">
    <property type="term" value="F:N-acylneuraminate-9-phosphate synthase activity"/>
    <property type="evidence" value="ECO:0007669"/>
    <property type="project" value="TreeGrafter"/>
</dbReference>
<dbReference type="SUPFAM" id="SSF51569">
    <property type="entry name" value="Aldolase"/>
    <property type="match status" value="1"/>
</dbReference>
<comment type="caution">
    <text evidence="2">The sequence shown here is derived from an EMBL/GenBank/DDBJ whole genome shotgun (WGS) entry which is preliminary data.</text>
</comment>
<dbReference type="InterPro" id="IPR013132">
    <property type="entry name" value="PseI/NeuA/B-like_N"/>
</dbReference>
<dbReference type="Proteomes" id="UP000782519">
    <property type="component" value="Unassembled WGS sequence"/>
</dbReference>
<gene>
    <name evidence="2" type="ORF">HZA66_23975</name>
</gene>
<dbReference type="InterPro" id="IPR013974">
    <property type="entry name" value="SAF"/>
</dbReference>
<dbReference type="AlphaFoldDB" id="A0A933S2K6"/>
<dbReference type="SUPFAM" id="SSF51269">
    <property type="entry name" value="AFP III-like domain"/>
    <property type="match status" value="1"/>
</dbReference>
<protein>
    <submittedName>
        <fullName evidence="2">N-acetylneuraminate synthase family protein</fullName>
    </submittedName>
</protein>
<dbReference type="InterPro" id="IPR006190">
    <property type="entry name" value="SAF_AFP_Neu5Ac"/>
</dbReference>
<dbReference type="EMBL" id="JACRJB010000067">
    <property type="protein sequence ID" value="MBI5132510.1"/>
    <property type="molecule type" value="Genomic_DNA"/>
</dbReference>
<name>A0A933S2K6_RHOPL</name>
<proteinExistence type="predicted"/>
<dbReference type="Gene3D" id="3.90.1210.10">
    <property type="entry name" value="Antifreeze-like/N-acetylneuraminic acid synthase C-terminal domain"/>
    <property type="match status" value="1"/>
</dbReference>
<organism evidence="2 3">
    <name type="scientific">Rhodopseudomonas palustris</name>
    <dbReference type="NCBI Taxonomy" id="1076"/>
    <lineage>
        <taxon>Bacteria</taxon>
        <taxon>Pseudomonadati</taxon>
        <taxon>Pseudomonadota</taxon>
        <taxon>Alphaproteobacteria</taxon>
        <taxon>Hyphomicrobiales</taxon>
        <taxon>Nitrobacteraceae</taxon>
        <taxon>Rhodopseudomonas</taxon>
    </lineage>
</organism>
<evidence type="ECO:0000313" key="2">
    <source>
        <dbReference type="EMBL" id="MBI5132510.1"/>
    </source>
</evidence>